<dbReference type="Proteomes" id="UP000266906">
    <property type="component" value="Unassembled WGS sequence"/>
</dbReference>
<name>A0A3N4RZW8_9ACTN</name>
<gene>
    <name evidence="1" type="ORF">EDD38_4864</name>
</gene>
<dbReference type="InterPro" id="IPR036388">
    <property type="entry name" value="WH-like_DNA-bd_sf"/>
</dbReference>
<dbReference type="SUPFAM" id="SSF46785">
    <property type="entry name" value="Winged helix' DNA-binding domain"/>
    <property type="match status" value="1"/>
</dbReference>
<dbReference type="Pfam" id="PF12840">
    <property type="entry name" value="HTH_20"/>
    <property type="match status" value="1"/>
</dbReference>
<sequence length="205" mass="21750">MDVAVIEEPAAAEASLDPMRARLLAALAEPGSAAMLAARLGLPRQKVNYHLKELERHGLVELAEERRKGSVTERVYRATAASYVISPAALAAVSPDPSRSPDQLSARWLLALGARMVQEVGSLLTGAARARQRVASFGIDARVRFASAADRAAFAAELSQAVTALVSRYHDESAPQGRTHRVVVGLHQIPDTAPSPADAPSSQES</sequence>
<comment type="caution">
    <text evidence="1">The sequence shown here is derived from an EMBL/GenBank/DDBJ whole genome shotgun (WGS) entry which is preliminary data.</text>
</comment>
<dbReference type="EMBL" id="RKQG01000001">
    <property type="protein sequence ID" value="RPE36489.1"/>
    <property type="molecule type" value="Genomic_DNA"/>
</dbReference>
<dbReference type="InterPro" id="IPR011991">
    <property type="entry name" value="ArsR-like_HTH"/>
</dbReference>
<dbReference type="AlphaFoldDB" id="A0A3N4RZW8"/>
<accession>A0A3N4RZW8</accession>
<keyword evidence="2" id="KW-1185">Reference proteome</keyword>
<protein>
    <submittedName>
        <fullName evidence="1">ArsR family transcriptional regulator</fullName>
    </submittedName>
</protein>
<evidence type="ECO:0000313" key="2">
    <source>
        <dbReference type="Proteomes" id="UP000266906"/>
    </source>
</evidence>
<evidence type="ECO:0000313" key="1">
    <source>
        <dbReference type="EMBL" id="RPE36489.1"/>
    </source>
</evidence>
<dbReference type="CDD" id="cd00090">
    <property type="entry name" value="HTH_ARSR"/>
    <property type="match status" value="1"/>
</dbReference>
<organism evidence="1 2">
    <name type="scientific">Kitasatospora cineracea</name>
    <dbReference type="NCBI Taxonomy" id="88074"/>
    <lineage>
        <taxon>Bacteria</taxon>
        <taxon>Bacillati</taxon>
        <taxon>Actinomycetota</taxon>
        <taxon>Actinomycetes</taxon>
        <taxon>Kitasatosporales</taxon>
        <taxon>Streptomycetaceae</taxon>
        <taxon>Kitasatospora</taxon>
    </lineage>
</organism>
<reference evidence="1 2" key="1">
    <citation type="submission" date="2018-11" db="EMBL/GenBank/DDBJ databases">
        <title>Sequencing the genomes of 1000 actinobacteria strains.</title>
        <authorList>
            <person name="Klenk H.-P."/>
        </authorList>
    </citation>
    <scope>NUCLEOTIDE SEQUENCE [LARGE SCALE GENOMIC DNA]</scope>
    <source>
        <strain evidence="1 2">DSM 44781</strain>
    </source>
</reference>
<dbReference type="InterPro" id="IPR036390">
    <property type="entry name" value="WH_DNA-bd_sf"/>
</dbReference>
<proteinExistence type="predicted"/>
<dbReference type="Gene3D" id="1.10.10.10">
    <property type="entry name" value="Winged helix-like DNA-binding domain superfamily/Winged helix DNA-binding domain"/>
    <property type="match status" value="1"/>
</dbReference>